<evidence type="ECO:0000256" key="3">
    <source>
        <dbReference type="SAM" id="Coils"/>
    </source>
</evidence>
<feature type="chain" id="PRO_5047416263" description="diguanylate cyclase" evidence="5">
    <location>
        <begin position="27"/>
        <end position="604"/>
    </location>
</feature>
<organism evidence="7 8">
    <name type="scientific">Marinobacter qingdaonensis</name>
    <dbReference type="NCBI Taxonomy" id="3108486"/>
    <lineage>
        <taxon>Bacteria</taxon>
        <taxon>Pseudomonadati</taxon>
        <taxon>Pseudomonadota</taxon>
        <taxon>Gammaproteobacteria</taxon>
        <taxon>Pseudomonadales</taxon>
        <taxon>Marinobacteraceae</taxon>
        <taxon>Marinobacter</taxon>
    </lineage>
</organism>
<keyword evidence="7" id="KW-0548">Nucleotidyltransferase</keyword>
<dbReference type="InterPro" id="IPR043128">
    <property type="entry name" value="Rev_trsase/Diguanyl_cyclase"/>
</dbReference>
<dbReference type="EMBL" id="JAYDCJ010000003">
    <property type="protein sequence ID" value="MEA1080283.1"/>
    <property type="molecule type" value="Genomic_DNA"/>
</dbReference>
<dbReference type="Pfam" id="PF00990">
    <property type="entry name" value="GGDEF"/>
    <property type="match status" value="1"/>
</dbReference>
<dbReference type="EC" id="2.7.7.65" evidence="1"/>
<gene>
    <name evidence="7" type="ORF">U5822_06360</name>
</gene>
<feature type="transmembrane region" description="Helical" evidence="4">
    <location>
        <begin position="254"/>
        <end position="275"/>
    </location>
</feature>
<evidence type="ECO:0000256" key="4">
    <source>
        <dbReference type="SAM" id="Phobius"/>
    </source>
</evidence>
<dbReference type="Gene3D" id="3.30.70.270">
    <property type="match status" value="1"/>
</dbReference>
<evidence type="ECO:0000313" key="7">
    <source>
        <dbReference type="EMBL" id="MEA1080283.1"/>
    </source>
</evidence>
<comment type="caution">
    <text evidence="7">The sequence shown here is derived from an EMBL/GenBank/DDBJ whole genome shotgun (WGS) entry which is preliminary data.</text>
</comment>
<proteinExistence type="predicted"/>
<feature type="coiled-coil region" evidence="3">
    <location>
        <begin position="402"/>
        <end position="436"/>
    </location>
</feature>
<dbReference type="Gene3D" id="2.60.40.2380">
    <property type="match status" value="1"/>
</dbReference>
<keyword evidence="4" id="KW-0472">Membrane</keyword>
<dbReference type="CDD" id="cd01949">
    <property type="entry name" value="GGDEF"/>
    <property type="match status" value="1"/>
</dbReference>
<keyword evidence="4" id="KW-0812">Transmembrane</keyword>
<evidence type="ECO:0000256" key="1">
    <source>
        <dbReference type="ARBA" id="ARBA00012528"/>
    </source>
</evidence>
<dbReference type="GO" id="GO:0052621">
    <property type="term" value="F:diguanylate cyclase activity"/>
    <property type="evidence" value="ECO:0007669"/>
    <property type="project" value="UniProtKB-EC"/>
</dbReference>
<protein>
    <recommendedName>
        <fullName evidence="1">diguanylate cyclase</fullName>
        <ecNumber evidence="1">2.7.7.65</ecNumber>
    </recommendedName>
</protein>
<dbReference type="InterPro" id="IPR050469">
    <property type="entry name" value="Diguanylate_Cyclase"/>
</dbReference>
<keyword evidence="7" id="KW-0808">Transferase</keyword>
<feature type="transmembrane region" description="Helical" evidence="4">
    <location>
        <begin position="287"/>
        <end position="305"/>
    </location>
</feature>
<dbReference type="PROSITE" id="PS50887">
    <property type="entry name" value="GGDEF"/>
    <property type="match status" value="1"/>
</dbReference>
<feature type="transmembrane region" description="Helical" evidence="4">
    <location>
        <begin position="372"/>
        <end position="392"/>
    </location>
</feature>
<evidence type="ECO:0000259" key="6">
    <source>
        <dbReference type="PROSITE" id="PS50887"/>
    </source>
</evidence>
<dbReference type="Pfam" id="PF07696">
    <property type="entry name" value="7TMR-DISMED2"/>
    <property type="match status" value="1"/>
</dbReference>
<feature type="transmembrane region" description="Helical" evidence="4">
    <location>
        <begin position="311"/>
        <end position="333"/>
    </location>
</feature>
<keyword evidence="3" id="KW-0175">Coiled coil</keyword>
<evidence type="ECO:0000313" key="8">
    <source>
        <dbReference type="Proteomes" id="UP001305746"/>
    </source>
</evidence>
<dbReference type="InterPro" id="IPR029787">
    <property type="entry name" value="Nucleotide_cyclase"/>
</dbReference>
<keyword evidence="8" id="KW-1185">Reference proteome</keyword>
<feature type="signal peptide" evidence="5">
    <location>
        <begin position="1"/>
        <end position="26"/>
    </location>
</feature>
<feature type="transmembrane region" description="Helical" evidence="4">
    <location>
        <begin position="220"/>
        <end position="242"/>
    </location>
</feature>
<accession>A0ABU5NWU1</accession>
<dbReference type="Proteomes" id="UP001305746">
    <property type="component" value="Unassembled WGS sequence"/>
</dbReference>
<dbReference type="Pfam" id="PF07695">
    <property type="entry name" value="7TMR-DISM_7TM"/>
    <property type="match status" value="1"/>
</dbReference>
<evidence type="ECO:0000256" key="2">
    <source>
        <dbReference type="ARBA" id="ARBA00034247"/>
    </source>
</evidence>
<comment type="catalytic activity">
    <reaction evidence="2">
        <text>2 GTP = 3',3'-c-di-GMP + 2 diphosphate</text>
        <dbReference type="Rhea" id="RHEA:24898"/>
        <dbReference type="ChEBI" id="CHEBI:33019"/>
        <dbReference type="ChEBI" id="CHEBI:37565"/>
        <dbReference type="ChEBI" id="CHEBI:58805"/>
        <dbReference type="EC" id="2.7.7.65"/>
    </reaction>
</comment>
<keyword evidence="5" id="KW-0732">Signal</keyword>
<dbReference type="InterPro" id="IPR011623">
    <property type="entry name" value="7TMR_DISM_rcpt_extracell_dom1"/>
</dbReference>
<name>A0ABU5NWU1_9GAMM</name>
<feature type="transmembrane region" description="Helical" evidence="4">
    <location>
        <begin position="340"/>
        <end position="360"/>
    </location>
</feature>
<feature type="transmembrane region" description="Helical" evidence="4">
    <location>
        <begin position="195"/>
        <end position="213"/>
    </location>
</feature>
<reference evidence="7 8" key="1">
    <citation type="submission" date="2023-12" db="EMBL/GenBank/DDBJ databases">
        <title>Marinobacter qingdaonensis sp. nov., isolated from the intertidal sediment of Qingdao, PR China.</title>
        <authorList>
            <person name="Li Y."/>
        </authorList>
    </citation>
    <scope>NUCLEOTIDE SEQUENCE [LARGE SCALE GENOMIC DNA]</scope>
    <source>
        <strain evidence="7 8">ASW11-75</strain>
    </source>
</reference>
<keyword evidence="4" id="KW-1133">Transmembrane helix</keyword>
<evidence type="ECO:0000256" key="5">
    <source>
        <dbReference type="SAM" id="SignalP"/>
    </source>
</evidence>
<dbReference type="SUPFAM" id="SSF55073">
    <property type="entry name" value="Nucleotide cyclase"/>
    <property type="match status" value="1"/>
</dbReference>
<dbReference type="SMART" id="SM00267">
    <property type="entry name" value="GGDEF"/>
    <property type="match status" value="1"/>
</dbReference>
<dbReference type="InterPro" id="IPR011622">
    <property type="entry name" value="7TMR_DISM_rcpt_extracell_dom2"/>
</dbReference>
<dbReference type="PANTHER" id="PTHR45138:SF9">
    <property type="entry name" value="DIGUANYLATE CYCLASE DGCM-RELATED"/>
    <property type="match status" value="1"/>
</dbReference>
<dbReference type="InterPro" id="IPR000160">
    <property type="entry name" value="GGDEF_dom"/>
</dbReference>
<dbReference type="NCBIfam" id="TIGR00254">
    <property type="entry name" value="GGDEF"/>
    <property type="match status" value="1"/>
</dbReference>
<dbReference type="PANTHER" id="PTHR45138">
    <property type="entry name" value="REGULATORY COMPONENTS OF SENSORY TRANSDUCTION SYSTEM"/>
    <property type="match status" value="1"/>
</dbReference>
<sequence>MTAKTPALVRYLLACLLCLGGASALAQSPVDVGADERGTQTTGHSQVLHDPDGHLSLAQADAAQAAGNFSALTSKGSTGLQPGAHWSYVQLRNPGPDPAHLHLEYVDHQLIELDAYSRPLGTGDYAPVARLSMEQPFSHRPVAHNRFVVPLTVAAGETRELLVRYGSRESGYTFPALRIWSPEHLETRQLRETTLTGFLFGGFFLMSIFALVAGVVSGKLLFYVYALYALSKLTCWSTILGYTHQFVLRDQFHWSLMSISGAVTIVLGLLFARLFLQTRAHTPRLDYLLLAMIGNGGLLLIAALFQIKPLALVTITLALLLYPVVIGAGLLRWRQGQTEAAIFSLAWGVLVLGLLMQALRDLGLVPHTPFNYYWPPVASFTEMLTIMFAMGFQMRRVYLDKKAAEQQYREHLELSKAQLEEEVRLRTRELEQAKLVAELEARTDPLTGILNRRSFLTDAAVRVKLARRQRKTCCLFMFDLDHFKRINDSLGHSTGDQVLCAFTDTIRQRIRETDVFGRLGGEEFALLVEEPKESVIALAERLRMDIAATQVPVNNRVVTITASIGLAFTEGEASVEELLNQADEAMYQAKLEGRNRVVEAGVAG</sequence>
<feature type="domain" description="GGDEF" evidence="6">
    <location>
        <begin position="471"/>
        <end position="602"/>
    </location>
</feature>
<dbReference type="RefSeq" id="WP_322854789.1">
    <property type="nucleotide sequence ID" value="NZ_JAYDCJ010000003.1"/>
</dbReference>